<evidence type="ECO:0000259" key="5">
    <source>
        <dbReference type="PROSITE" id="PS50111"/>
    </source>
</evidence>
<comment type="caution">
    <text evidence="6">The sequence shown here is derived from an EMBL/GenBank/DDBJ whole genome shotgun (WGS) entry which is preliminary data.</text>
</comment>
<evidence type="ECO:0000256" key="2">
    <source>
        <dbReference type="ARBA" id="ARBA00029447"/>
    </source>
</evidence>
<keyword evidence="4" id="KW-0472">Membrane</keyword>
<keyword evidence="1" id="KW-0145">Chemotaxis</keyword>
<dbReference type="InterPro" id="IPR004089">
    <property type="entry name" value="MCPsignal_dom"/>
</dbReference>
<dbReference type="SUPFAM" id="SSF58104">
    <property type="entry name" value="Methyl-accepting chemotaxis protein (MCP) signaling domain"/>
    <property type="match status" value="1"/>
</dbReference>
<dbReference type="Gene3D" id="1.10.287.950">
    <property type="entry name" value="Methyl-accepting chemotaxis protein"/>
    <property type="match status" value="1"/>
</dbReference>
<sequence length="625" mass="69168">MVISVKQKIFLSLILVSLFASLSFGFYLYFNQKSSYYNSIKYQLNAGINASLLYLGEDYVDSYTLDNPISEDEHLKNVKALSTFAKNSSLQYVYAMVKDKEKVRTLISSATDEELEKGEYDAFMVEYEASENIKNGFVKDSLFYEDTDDKYGHFYSMVISKTSPKGNIYQIGADIDIGFINEALNKILVNTILITLVIQAIAVGVAYFFSNSIGKKINETQSGILDFFDFLSRKKEKASYLNSKVLDEFGVMAKTINENIDKIEQGLIADNKTVEAFLLLSNSIKDGNLNGKIEEMPSNPQLNELKNVFNSMILSLNSNIKLILNTLEKYSQYDFRTKIENGSLNGEVGRLVKDINHLGVEITKLLFENMKNGLTLEKSSNELLKNVNILNKSSNEAAVSLEETAASIEEITSNIRQSSLNISSMSSLASSLEKSSKNGEKLALETTTSMESINSQVSLINEAISVIDQIAFQTNILSLNAAVEAATAGEAGKGFAVVAQEVRNLANRSADAAKEIKDIVEKATQIATSGKDIANSMIEGYHRLNEDINKNVVLINGIQSSSKEQLLGIEQINNAINSLDKQTQENANVATQTQEIALSTDKISKLIVEDANNKEFNGKYDLKRV</sequence>
<keyword evidence="4" id="KW-1133">Transmembrane helix</keyword>
<dbReference type="PANTHER" id="PTHR43531">
    <property type="entry name" value="PROTEIN ICFG"/>
    <property type="match status" value="1"/>
</dbReference>
<evidence type="ECO:0000256" key="3">
    <source>
        <dbReference type="PROSITE-ProRule" id="PRU00284"/>
    </source>
</evidence>
<dbReference type="PANTHER" id="PTHR43531:SF11">
    <property type="entry name" value="METHYL-ACCEPTING CHEMOTAXIS PROTEIN 3"/>
    <property type="match status" value="1"/>
</dbReference>
<dbReference type="GO" id="GO:0004888">
    <property type="term" value="F:transmembrane signaling receptor activity"/>
    <property type="evidence" value="ECO:0007669"/>
    <property type="project" value="TreeGrafter"/>
</dbReference>
<gene>
    <name evidence="6" type="ORF">CJ673_02965</name>
</gene>
<reference evidence="6 7" key="1">
    <citation type="submission" date="2017-09" db="EMBL/GenBank/DDBJ databases">
        <title>Reassesment of A. cryaerophilus.</title>
        <authorList>
            <person name="Perez-Cataluna A."/>
            <person name="Collado L."/>
            <person name="Salgado O."/>
            <person name="Lefinanco V."/>
            <person name="Figueras M.J."/>
        </authorList>
    </citation>
    <scope>NUCLEOTIDE SEQUENCE [LARGE SCALE GENOMIC DNA]</scope>
    <source>
        <strain evidence="6 7">LMG 10210</strain>
    </source>
</reference>
<dbReference type="GO" id="GO:0006935">
    <property type="term" value="P:chemotaxis"/>
    <property type="evidence" value="ECO:0007669"/>
    <property type="project" value="UniProtKB-KW"/>
</dbReference>
<dbReference type="AlphaFoldDB" id="A0A2S9TAJ5"/>
<organism evidence="6 7">
    <name type="scientific">Aliarcobacter cryaerophilus</name>
    <dbReference type="NCBI Taxonomy" id="28198"/>
    <lineage>
        <taxon>Bacteria</taxon>
        <taxon>Pseudomonadati</taxon>
        <taxon>Campylobacterota</taxon>
        <taxon>Epsilonproteobacteria</taxon>
        <taxon>Campylobacterales</taxon>
        <taxon>Arcobacteraceae</taxon>
        <taxon>Aliarcobacter</taxon>
    </lineage>
</organism>
<evidence type="ECO:0000313" key="7">
    <source>
        <dbReference type="Proteomes" id="UP000238281"/>
    </source>
</evidence>
<comment type="similarity">
    <text evidence="2">Belongs to the methyl-accepting chemotaxis (MCP) protein family.</text>
</comment>
<evidence type="ECO:0000256" key="1">
    <source>
        <dbReference type="ARBA" id="ARBA00022500"/>
    </source>
</evidence>
<accession>A0A2S9TAJ5</accession>
<protein>
    <submittedName>
        <fullName evidence="6">Chemotaxis protein</fullName>
    </submittedName>
</protein>
<name>A0A2S9TAJ5_9BACT</name>
<dbReference type="SMART" id="SM00283">
    <property type="entry name" value="MA"/>
    <property type="match status" value="1"/>
</dbReference>
<dbReference type="InterPro" id="IPR051310">
    <property type="entry name" value="MCP_chemotaxis"/>
</dbReference>
<evidence type="ECO:0000313" key="6">
    <source>
        <dbReference type="EMBL" id="PRM95857.1"/>
    </source>
</evidence>
<keyword evidence="4" id="KW-0812">Transmembrane</keyword>
<dbReference type="PROSITE" id="PS50111">
    <property type="entry name" value="CHEMOTAXIS_TRANSDUC_2"/>
    <property type="match status" value="1"/>
</dbReference>
<evidence type="ECO:0000256" key="4">
    <source>
        <dbReference type="SAM" id="Phobius"/>
    </source>
</evidence>
<dbReference type="EMBL" id="NXGE01000001">
    <property type="protein sequence ID" value="PRM95857.1"/>
    <property type="molecule type" value="Genomic_DNA"/>
</dbReference>
<proteinExistence type="inferred from homology"/>
<dbReference type="Proteomes" id="UP000238281">
    <property type="component" value="Unassembled WGS sequence"/>
</dbReference>
<feature type="transmembrane region" description="Helical" evidence="4">
    <location>
        <begin position="187"/>
        <end position="209"/>
    </location>
</feature>
<dbReference type="Pfam" id="PF00015">
    <property type="entry name" value="MCPsignal"/>
    <property type="match status" value="1"/>
</dbReference>
<dbReference type="RefSeq" id="WP_105914819.1">
    <property type="nucleotide sequence ID" value="NZ_NXGE01000001.1"/>
</dbReference>
<dbReference type="GO" id="GO:0007165">
    <property type="term" value="P:signal transduction"/>
    <property type="evidence" value="ECO:0007669"/>
    <property type="project" value="UniProtKB-KW"/>
</dbReference>
<keyword evidence="3" id="KW-0807">Transducer</keyword>
<dbReference type="GO" id="GO:0005886">
    <property type="term" value="C:plasma membrane"/>
    <property type="evidence" value="ECO:0007669"/>
    <property type="project" value="TreeGrafter"/>
</dbReference>
<feature type="domain" description="Methyl-accepting transducer" evidence="5">
    <location>
        <begin position="372"/>
        <end position="601"/>
    </location>
</feature>